<name>A0A8H6SFL0_9AGAR</name>
<sequence>MSLLANSPFSSKINSFFSPTEQDLRQIRATLTEPRARLVQLDEDIAETEATLAALKSQRAALQLELAPHESLLAPIRRVPQYILEEIFFACLPTVHNAVIDAAEAPLLLRRVNRHWRQVAEATPLLWSSLHICGLKDSEAYHRPYPDPRARQPNFQVNTMSGVPPNQSALRDLIEQYLNWSAGSPLSLSYVERPDHWRTFPSDNLKRQNASWEIFEAALKHHDRIKRLDIWAPLWLMNEAVKLAPQEAPALRHVRLIVSSGNGMFHGPNSGLSEDVLLESADSILRKADLTSVFICSQTRPLELPLIWENLTHLGLVCEPNYASISSHIAHVAPAGGLDQNTVYAIFQRCPNLAHCELAITVRKELDPAAAAVLLTMASLEHLCLAYLHVNDAPEVDVAHLLRNVSMPKLRLLRLARSVDFVNLQNISDEKLNYGPEELAVSIDPSQIGIRFILDILQELPRTTHLFLIPQEDPNWHTHRNWLTMVGREDPTLFPALTGDVLCPLLVCVQINLPVGWMNFRDAGLTAFLRSRSTGPERCLRALTLDFAGDQKIDVDEELREIAKAQDSGFELNLVYTQTPPPNKWIYDPRRGL</sequence>
<dbReference type="OrthoDB" id="3248197at2759"/>
<dbReference type="InterPro" id="IPR032675">
    <property type="entry name" value="LRR_dom_sf"/>
</dbReference>
<evidence type="ECO:0000313" key="2">
    <source>
        <dbReference type="EMBL" id="KAF7298685.1"/>
    </source>
</evidence>
<comment type="caution">
    <text evidence="2">The sequence shown here is derived from an EMBL/GenBank/DDBJ whole genome shotgun (WGS) entry which is preliminary data.</text>
</comment>
<evidence type="ECO:0000313" key="3">
    <source>
        <dbReference type="Proteomes" id="UP000636479"/>
    </source>
</evidence>
<protein>
    <submittedName>
        <fullName evidence="2">Hexose carrier protein</fullName>
    </submittedName>
</protein>
<keyword evidence="3" id="KW-1185">Reference proteome</keyword>
<organism evidence="2 3">
    <name type="scientific">Mycena indigotica</name>
    <dbReference type="NCBI Taxonomy" id="2126181"/>
    <lineage>
        <taxon>Eukaryota</taxon>
        <taxon>Fungi</taxon>
        <taxon>Dikarya</taxon>
        <taxon>Basidiomycota</taxon>
        <taxon>Agaricomycotina</taxon>
        <taxon>Agaricomycetes</taxon>
        <taxon>Agaricomycetidae</taxon>
        <taxon>Agaricales</taxon>
        <taxon>Marasmiineae</taxon>
        <taxon>Mycenaceae</taxon>
        <taxon>Mycena</taxon>
    </lineage>
</organism>
<dbReference type="GeneID" id="59347347"/>
<keyword evidence="1" id="KW-0175">Coiled coil</keyword>
<dbReference type="EMBL" id="JACAZF010000007">
    <property type="protein sequence ID" value="KAF7298685.1"/>
    <property type="molecule type" value="Genomic_DNA"/>
</dbReference>
<gene>
    <name evidence="2" type="ORF">MIND_00815700</name>
</gene>
<proteinExistence type="predicted"/>
<dbReference type="RefSeq" id="XP_037218073.1">
    <property type="nucleotide sequence ID" value="XM_037364831.1"/>
</dbReference>
<dbReference type="AlphaFoldDB" id="A0A8H6SFL0"/>
<feature type="coiled-coil region" evidence="1">
    <location>
        <begin position="38"/>
        <end position="65"/>
    </location>
</feature>
<evidence type="ECO:0000256" key="1">
    <source>
        <dbReference type="SAM" id="Coils"/>
    </source>
</evidence>
<dbReference type="Gene3D" id="3.80.10.10">
    <property type="entry name" value="Ribonuclease Inhibitor"/>
    <property type="match status" value="1"/>
</dbReference>
<accession>A0A8H6SFL0</accession>
<reference evidence="2" key="1">
    <citation type="submission" date="2020-05" db="EMBL/GenBank/DDBJ databases">
        <title>Mycena genomes resolve the evolution of fungal bioluminescence.</title>
        <authorList>
            <person name="Tsai I.J."/>
        </authorList>
    </citation>
    <scope>NUCLEOTIDE SEQUENCE</scope>
    <source>
        <strain evidence="2">171206Taipei</strain>
    </source>
</reference>
<dbReference type="Proteomes" id="UP000636479">
    <property type="component" value="Unassembled WGS sequence"/>
</dbReference>